<sequence length="148" mass="15695">MSHNQTSDALSRHQFLRQLGIQGAALFAVYCTGQSLMSCSKSADVTPAPLTSPVTVDLTSPTNSALKTVGGYIVTSNIVVANTAKGYVAVTVVCSHEGQKKVQLRNGEFYCPEHGARYDLTGKGLNSEGRRGLTVYTVTQSGNVLTIL</sequence>
<evidence type="ECO:0000256" key="2">
    <source>
        <dbReference type="ARBA" id="ARBA00022723"/>
    </source>
</evidence>
<evidence type="ECO:0000256" key="1">
    <source>
        <dbReference type="ARBA" id="ARBA00022714"/>
    </source>
</evidence>
<feature type="domain" description="Rieske" evidence="5">
    <location>
        <begin position="53"/>
        <end position="147"/>
    </location>
</feature>
<dbReference type="PROSITE" id="PS51296">
    <property type="entry name" value="RIESKE"/>
    <property type="match status" value="1"/>
</dbReference>
<keyword evidence="7" id="KW-1185">Reference proteome</keyword>
<dbReference type="Pfam" id="PF00355">
    <property type="entry name" value="Rieske"/>
    <property type="match status" value="1"/>
</dbReference>
<proteinExistence type="predicted"/>
<keyword evidence="3" id="KW-0408">Iron</keyword>
<dbReference type="RefSeq" id="WP_124908115.1">
    <property type="nucleotide sequence ID" value="NZ_RQJP01000003.1"/>
</dbReference>
<dbReference type="EMBL" id="RQJP01000003">
    <property type="protein sequence ID" value="RRB14223.1"/>
    <property type="molecule type" value="Genomic_DNA"/>
</dbReference>
<evidence type="ECO:0000256" key="4">
    <source>
        <dbReference type="ARBA" id="ARBA00023014"/>
    </source>
</evidence>
<comment type="caution">
    <text evidence="6">The sequence shown here is derived from an EMBL/GenBank/DDBJ whole genome shotgun (WGS) entry which is preliminary data.</text>
</comment>
<dbReference type="AlphaFoldDB" id="A0A3P1CLK5"/>
<gene>
    <name evidence="6" type="ORF">EHT87_18490</name>
</gene>
<reference evidence="6 7" key="1">
    <citation type="submission" date="2018-11" db="EMBL/GenBank/DDBJ databases">
        <authorList>
            <person name="Zhou Z."/>
            <person name="Wang G."/>
        </authorList>
    </citation>
    <scope>NUCLEOTIDE SEQUENCE [LARGE SCALE GENOMIC DNA]</scope>
    <source>
        <strain evidence="6 7">KCTC42998</strain>
    </source>
</reference>
<name>A0A3P1CLK5_9BACT</name>
<dbReference type="Gene3D" id="2.102.10.10">
    <property type="entry name" value="Rieske [2Fe-2S] iron-sulphur domain"/>
    <property type="match status" value="1"/>
</dbReference>
<organism evidence="6 7">
    <name type="scientific">Larkinella knui</name>
    <dbReference type="NCBI Taxonomy" id="2025310"/>
    <lineage>
        <taxon>Bacteria</taxon>
        <taxon>Pseudomonadati</taxon>
        <taxon>Bacteroidota</taxon>
        <taxon>Cytophagia</taxon>
        <taxon>Cytophagales</taxon>
        <taxon>Spirosomataceae</taxon>
        <taxon>Larkinella</taxon>
    </lineage>
</organism>
<evidence type="ECO:0000259" key="5">
    <source>
        <dbReference type="PROSITE" id="PS51296"/>
    </source>
</evidence>
<dbReference type="Proteomes" id="UP000274271">
    <property type="component" value="Unassembled WGS sequence"/>
</dbReference>
<keyword evidence="1" id="KW-0001">2Fe-2S</keyword>
<keyword evidence="4" id="KW-0411">Iron-sulfur</keyword>
<dbReference type="GO" id="GO:0051537">
    <property type="term" value="F:2 iron, 2 sulfur cluster binding"/>
    <property type="evidence" value="ECO:0007669"/>
    <property type="project" value="UniProtKB-KW"/>
</dbReference>
<evidence type="ECO:0000313" key="7">
    <source>
        <dbReference type="Proteomes" id="UP000274271"/>
    </source>
</evidence>
<keyword evidence="2" id="KW-0479">Metal-binding</keyword>
<dbReference type="OrthoDB" id="165343at2"/>
<accession>A0A3P1CLK5</accession>
<evidence type="ECO:0000256" key="3">
    <source>
        <dbReference type="ARBA" id="ARBA00023004"/>
    </source>
</evidence>
<dbReference type="SUPFAM" id="SSF50022">
    <property type="entry name" value="ISP domain"/>
    <property type="match status" value="1"/>
</dbReference>
<dbReference type="InterPro" id="IPR017941">
    <property type="entry name" value="Rieske_2Fe-2S"/>
</dbReference>
<evidence type="ECO:0000313" key="6">
    <source>
        <dbReference type="EMBL" id="RRB14223.1"/>
    </source>
</evidence>
<dbReference type="GO" id="GO:0046872">
    <property type="term" value="F:metal ion binding"/>
    <property type="evidence" value="ECO:0007669"/>
    <property type="project" value="UniProtKB-KW"/>
</dbReference>
<protein>
    <submittedName>
        <fullName evidence="6">Rieske (2Fe-2S) protein</fullName>
    </submittedName>
</protein>
<dbReference type="InterPro" id="IPR036922">
    <property type="entry name" value="Rieske_2Fe-2S_sf"/>
</dbReference>